<evidence type="ECO:0000313" key="5">
    <source>
        <dbReference type="EMBL" id="SFZ85513.1"/>
    </source>
</evidence>
<comment type="similarity">
    <text evidence="2">Belongs to the bacterial solute-binding protein 1 family.</text>
</comment>
<dbReference type="EMBL" id="FPKU01000002">
    <property type="protein sequence ID" value="SFZ85513.1"/>
    <property type="molecule type" value="Genomic_DNA"/>
</dbReference>
<dbReference type="PANTHER" id="PTHR43649:SF11">
    <property type="entry name" value="ABC TRANSPORTER SUBSTRATE-BINDING PROTEIN YESO-RELATED"/>
    <property type="match status" value="1"/>
</dbReference>
<dbReference type="SUPFAM" id="SSF53850">
    <property type="entry name" value="Periplasmic binding protein-like II"/>
    <property type="match status" value="1"/>
</dbReference>
<comment type="subcellular location">
    <subcellularLocation>
        <location evidence="1">Periplasm</location>
    </subcellularLocation>
</comment>
<keyword evidence="5" id="KW-0813">Transport</keyword>
<evidence type="ECO:0000313" key="6">
    <source>
        <dbReference type="Proteomes" id="UP000183447"/>
    </source>
</evidence>
<keyword evidence="6" id="KW-1185">Reference proteome</keyword>
<accession>A0A1K2HZL1</accession>
<feature type="signal peptide" evidence="4">
    <location>
        <begin position="1"/>
        <end position="24"/>
    </location>
</feature>
<dbReference type="STRING" id="665118.SAMN02983003_2678"/>
<evidence type="ECO:0000256" key="1">
    <source>
        <dbReference type="ARBA" id="ARBA00004418"/>
    </source>
</evidence>
<name>A0A1K2HZL1_9HYPH</name>
<dbReference type="InterPro" id="IPR050490">
    <property type="entry name" value="Bact_solute-bd_prot1"/>
</dbReference>
<keyword evidence="4" id="KW-0732">Signal</keyword>
<dbReference type="Proteomes" id="UP000183447">
    <property type="component" value="Unassembled WGS sequence"/>
</dbReference>
<keyword evidence="3" id="KW-0574">Periplasm</keyword>
<dbReference type="GO" id="GO:0042597">
    <property type="term" value="C:periplasmic space"/>
    <property type="evidence" value="ECO:0007669"/>
    <property type="project" value="UniProtKB-SubCell"/>
</dbReference>
<proteinExistence type="inferred from homology"/>
<sequence length="427" mass="45043">MRLLATTTALTLAGQLAMGTAAMAQEVAPADLRMAWWGGEPRAVATRAALDLISAKYPGVTFTTEWSGFAGYFDKFATQVAGGNAPDIIQMNFAPELADYGSRGVLLDLGPYVASGKLDVSGFNEAALASGSVDGVLYALPLSGTTPATIINQTKFAALGIAEPAGDWSWEDFAALAAEITKAANGAYVGADDASARQEVYEVWYLGRTGRQLYTEAGERTDTVEDLSAWFQMWADMRAAGSIVQPDVQAAHTQGDNATMPFVLGRSAMTFQWSQGQTTLASLQPDDLGLALQPSAGEHAHQYVRPGNLISVTARSRNVDTAVAAVSAFVSDPEVLKVLGMTRGVPSSSQARALLEPTLTPIDQEQVAFIDTVSSGPLTAPPSASFSGMLDVDQLFTRTGQDIAFGRVSIAEGAQRFLDQAADLLSR</sequence>
<evidence type="ECO:0000256" key="2">
    <source>
        <dbReference type="ARBA" id="ARBA00008520"/>
    </source>
</evidence>
<evidence type="ECO:0000256" key="3">
    <source>
        <dbReference type="ARBA" id="ARBA00022764"/>
    </source>
</evidence>
<dbReference type="Pfam" id="PF01547">
    <property type="entry name" value="SBP_bac_1"/>
    <property type="match status" value="1"/>
</dbReference>
<reference evidence="5 6" key="1">
    <citation type="submission" date="2016-11" db="EMBL/GenBank/DDBJ databases">
        <authorList>
            <person name="Jaros S."/>
            <person name="Januszkiewicz K."/>
            <person name="Wedrychowicz H."/>
        </authorList>
    </citation>
    <scope>NUCLEOTIDE SEQUENCE [LARGE SCALE GENOMIC DNA]</scope>
    <source>
        <strain evidence="5 6">ATCC 23634</strain>
    </source>
</reference>
<organism evidence="5 6">
    <name type="scientific">Devosia enhydra</name>
    <dbReference type="NCBI Taxonomy" id="665118"/>
    <lineage>
        <taxon>Bacteria</taxon>
        <taxon>Pseudomonadati</taxon>
        <taxon>Pseudomonadota</taxon>
        <taxon>Alphaproteobacteria</taxon>
        <taxon>Hyphomicrobiales</taxon>
        <taxon>Devosiaceae</taxon>
        <taxon>Devosia</taxon>
    </lineage>
</organism>
<dbReference type="InterPro" id="IPR006059">
    <property type="entry name" value="SBP"/>
</dbReference>
<keyword evidence="5" id="KW-0762">Sugar transport</keyword>
<dbReference type="AlphaFoldDB" id="A0A1K2HZL1"/>
<dbReference type="Gene3D" id="3.40.190.10">
    <property type="entry name" value="Periplasmic binding protein-like II"/>
    <property type="match status" value="2"/>
</dbReference>
<feature type="chain" id="PRO_5013154197" evidence="4">
    <location>
        <begin position="25"/>
        <end position="427"/>
    </location>
</feature>
<gene>
    <name evidence="5" type="ORF">SAMN02983003_2678</name>
</gene>
<protein>
    <submittedName>
        <fullName evidence="5">Multiple sugar transport system substrate-binding protein</fullName>
    </submittedName>
</protein>
<evidence type="ECO:0000256" key="4">
    <source>
        <dbReference type="SAM" id="SignalP"/>
    </source>
</evidence>
<dbReference type="PANTHER" id="PTHR43649">
    <property type="entry name" value="ARABINOSE-BINDING PROTEIN-RELATED"/>
    <property type="match status" value="1"/>
</dbReference>